<dbReference type="AlphaFoldDB" id="A0A0F9UYV4"/>
<evidence type="ECO:0000256" key="1">
    <source>
        <dbReference type="SAM" id="MobiDB-lite"/>
    </source>
</evidence>
<feature type="region of interest" description="Disordered" evidence="1">
    <location>
        <begin position="107"/>
        <end position="135"/>
    </location>
</feature>
<dbReference type="EMBL" id="LAZR01000502">
    <property type="protein sequence ID" value="KKN66401.1"/>
    <property type="molecule type" value="Genomic_DNA"/>
</dbReference>
<accession>A0A0F9UYV4</accession>
<reference evidence="2" key="1">
    <citation type="journal article" date="2015" name="Nature">
        <title>Complex archaea that bridge the gap between prokaryotes and eukaryotes.</title>
        <authorList>
            <person name="Spang A."/>
            <person name="Saw J.H."/>
            <person name="Jorgensen S.L."/>
            <person name="Zaremba-Niedzwiedzka K."/>
            <person name="Martijn J."/>
            <person name="Lind A.E."/>
            <person name="van Eijk R."/>
            <person name="Schleper C."/>
            <person name="Guy L."/>
            <person name="Ettema T.J."/>
        </authorList>
    </citation>
    <scope>NUCLEOTIDE SEQUENCE</scope>
</reference>
<gene>
    <name evidence="2" type="ORF">LCGC14_0472230</name>
</gene>
<name>A0A0F9UYV4_9ZZZZ</name>
<sequence>MPKKKDKNQEPSMTPEELEQSEALKAMGLNTDVTLIKRRKLSKQDQAVLESNAFTADDEFSTLHEDDRRQIINPPFHLRLLVHLCAHNNALMQNIAAMEVNIDGTGHEIVPKDLGTSEDEADDKQPPEGEEPVPVAPTPEEIAAEAEQKRKQQVAEDFFSEPWPNTSFMTMRRELRRGLEVTGVAYLEVIRNPKGEIMLVNNVDPTTIRLVRLDMAVVKDITLMRRGREMNVKLLTRERRYMQRTGSVRAENVAGTPKIERGKGMVFFKEYKASRELNKMTGAWETADKPVAMPDRASELIMFTVNKMPGTPYGVPRWINQTPSILGSRKAEELNLDFFNSGGLPPAMIIIQGGVLTEVVRQQIQTYLSGKGASKNRAMVIEVHAAGGDMDKPGNVKVLVERFGSERLKDSMFEVYNTNNEKRVRSSFRLPPLFVGKSEDMNFATAKTSYMIAEAQVFKPEREEFDEVMNKTIMREIAPDFIFHSLAITLRDVDSQIKGVELAIKAGAITNKDVVETLNEIVDLTFEVPEEVEMIKPPAPPMPPGGIPEGVPNGEGGESLQRAMKMGMEEVIHLAQEWAVMTVGEKEPSPDARKTMVRIVKNLPEQYKAMFHHLAAINMMAGYGHDPAGADQLSEIAALAIHQDHDHGDG</sequence>
<comment type="caution">
    <text evidence="2">The sequence shown here is derived from an EMBL/GenBank/DDBJ whole genome shotgun (WGS) entry which is preliminary data.</text>
</comment>
<proteinExistence type="predicted"/>
<protein>
    <submittedName>
        <fullName evidence="2">Uncharacterized protein</fullName>
    </submittedName>
</protein>
<evidence type="ECO:0000313" key="2">
    <source>
        <dbReference type="EMBL" id="KKN66401.1"/>
    </source>
</evidence>
<organism evidence="2">
    <name type="scientific">marine sediment metagenome</name>
    <dbReference type="NCBI Taxonomy" id="412755"/>
    <lineage>
        <taxon>unclassified sequences</taxon>
        <taxon>metagenomes</taxon>
        <taxon>ecological metagenomes</taxon>
    </lineage>
</organism>